<protein>
    <submittedName>
        <fullName evidence="2">Uncharacterized protein</fullName>
    </submittedName>
</protein>
<dbReference type="RefSeq" id="WP_146808661.1">
    <property type="nucleotide sequence ID" value="NZ_BJXX01000040.1"/>
</dbReference>
<organism evidence="2 3">
    <name type="scientific">Aneurinibacillus danicus</name>
    <dbReference type="NCBI Taxonomy" id="267746"/>
    <lineage>
        <taxon>Bacteria</taxon>
        <taxon>Bacillati</taxon>
        <taxon>Bacillota</taxon>
        <taxon>Bacilli</taxon>
        <taxon>Bacillales</taxon>
        <taxon>Paenibacillaceae</taxon>
        <taxon>Aneurinibacillus group</taxon>
        <taxon>Aneurinibacillus</taxon>
    </lineage>
</organism>
<dbReference type="AlphaFoldDB" id="A0A511V396"/>
<keyword evidence="1" id="KW-0472">Membrane</keyword>
<keyword evidence="1" id="KW-1133">Transmembrane helix</keyword>
<accession>A0A511V396</accession>
<comment type="caution">
    <text evidence="2">The sequence shown here is derived from an EMBL/GenBank/DDBJ whole genome shotgun (WGS) entry which is preliminary data.</text>
</comment>
<evidence type="ECO:0000256" key="1">
    <source>
        <dbReference type="SAM" id="Phobius"/>
    </source>
</evidence>
<evidence type="ECO:0000313" key="2">
    <source>
        <dbReference type="EMBL" id="GEN33376.1"/>
    </source>
</evidence>
<reference evidence="2 3" key="1">
    <citation type="submission" date="2019-07" db="EMBL/GenBank/DDBJ databases">
        <title>Whole genome shotgun sequence of Aneurinibacillus danicus NBRC 102444.</title>
        <authorList>
            <person name="Hosoyama A."/>
            <person name="Uohara A."/>
            <person name="Ohji S."/>
            <person name="Ichikawa N."/>
        </authorList>
    </citation>
    <scope>NUCLEOTIDE SEQUENCE [LARGE SCALE GENOMIC DNA]</scope>
    <source>
        <strain evidence="2 3">NBRC 102444</strain>
    </source>
</reference>
<keyword evidence="1" id="KW-0812">Transmembrane</keyword>
<dbReference type="EMBL" id="BJXX01000040">
    <property type="protein sequence ID" value="GEN33376.1"/>
    <property type="molecule type" value="Genomic_DNA"/>
</dbReference>
<evidence type="ECO:0000313" key="3">
    <source>
        <dbReference type="Proteomes" id="UP000321157"/>
    </source>
</evidence>
<gene>
    <name evidence="2" type="ORF">ADA01nite_08360</name>
</gene>
<keyword evidence="3" id="KW-1185">Reference proteome</keyword>
<proteinExistence type="predicted"/>
<name>A0A511V396_9BACL</name>
<dbReference type="Proteomes" id="UP000321157">
    <property type="component" value="Unassembled WGS sequence"/>
</dbReference>
<sequence>MMLTLTFILFFVYVVLRIWVFSKNKEWRDLIVFALISGLVVFFMLVPMLGWESGALLNYAYKFTRPIAQRFIPVIFGVEV</sequence>
<dbReference type="OrthoDB" id="2680445at2"/>
<feature type="transmembrane region" description="Helical" evidence="1">
    <location>
        <begin position="27"/>
        <end position="46"/>
    </location>
</feature>